<dbReference type="Pfam" id="PF00890">
    <property type="entry name" value="FAD_binding_2"/>
    <property type="match status" value="1"/>
</dbReference>
<keyword evidence="6" id="KW-1185">Reference proteome</keyword>
<dbReference type="GO" id="GO:0016491">
    <property type="term" value="F:oxidoreductase activity"/>
    <property type="evidence" value="ECO:0007669"/>
    <property type="project" value="UniProtKB-KW"/>
</dbReference>
<dbReference type="Gene3D" id="3.30.70.2700">
    <property type="match status" value="1"/>
</dbReference>
<accession>A0A1H7Z6H3</accession>
<dbReference type="PIRSF" id="PIRSF038984">
    <property type="entry name" value="FAD_binding_protein"/>
    <property type="match status" value="1"/>
</dbReference>
<dbReference type="PRINTS" id="PR00419">
    <property type="entry name" value="ADXRDTASE"/>
</dbReference>
<evidence type="ECO:0000259" key="3">
    <source>
        <dbReference type="Pfam" id="PF00890"/>
    </source>
</evidence>
<dbReference type="InterPro" id="IPR036188">
    <property type="entry name" value="FAD/NAD-bd_sf"/>
</dbReference>
<reference evidence="5 6" key="1">
    <citation type="submission" date="2016-10" db="EMBL/GenBank/DDBJ databases">
        <authorList>
            <person name="de Groot N.N."/>
        </authorList>
    </citation>
    <scope>NUCLEOTIDE SEQUENCE [LARGE SCALE GENOMIC DNA]</scope>
    <source>
        <strain evidence="5 6">DSM 8423</strain>
    </source>
</reference>
<feature type="domain" description="FAD-dependent protein C-terminal" evidence="4">
    <location>
        <begin position="282"/>
        <end position="479"/>
    </location>
</feature>
<dbReference type="Proteomes" id="UP000198744">
    <property type="component" value="Unassembled WGS sequence"/>
</dbReference>
<feature type="domain" description="FAD-dependent oxidoreductase 2 FAD-binding" evidence="3">
    <location>
        <begin position="100"/>
        <end position="130"/>
    </location>
</feature>
<dbReference type="RefSeq" id="WP_093884060.1">
    <property type="nucleotide sequence ID" value="NZ_FOBS01000020.1"/>
</dbReference>
<dbReference type="PANTHER" id="PTHR42842:SF3">
    <property type="entry name" value="FAD_NAD(P)-BINDING OXIDOREDUCTASE FAMILY PROTEIN"/>
    <property type="match status" value="1"/>
</dbReference>
<dbReference type="AlphaFoldDB" id="A0A1H7Z6H3"/>
<dbReference type="Gene3D" id="3.50.50.60">
    <property type="entry name" value="FAD/NAD(P)-binding domain"/>
    <property type="match status" value="2"/>
</dbReference>
<dbReference type="OrthoDB" id="9772594at2"/>
<sequence>MRLKIIDISLALGDGEEKLKEAAAGILGVSEKAVLSLDVLRKSLDARRNRPPFFVYALAVTLSDFTDIPNRGDRRISVEAEPSHPRDPQIKSVKTLRRSVVVGSGPAGLFAALVLARSGAPVLLVERGKSVPERVRDVQDFWEKGIFSPESHVHFGEGGAGTFSDGKLTSRVKNPLTAWVKKTLVEMGAPADILIEAKPHIGTDRLRKVVVQMRRELQNLGAEIRFNAKMTDLVVHQGKIAGMVINDREEIATEQIILAIGQSADDSYRMLLRRGVRLAPKPFAAGFRIEHPQALINEIQYGPWVGRPELPPAEYVLTTRIPDLDRGVYTFCMCPGGRVIGCSSGEGGVITNGMSFSRRDGPFANSAVVANIRTEDFAGKSTDPLCGLSFRRRWEEEAYALGGGNYFAPAQRLVDFLKGRPTKEGMQTSFLPGVFPASLNRALPGFAVEALKRGLTVFNEKMPGFITGEAVLIGVETRTSSPVRIVRGKDGQSVSIQGLFPCGEGAGYAGGIVSSALDGIRAAQWAIMREG</sequence>
<organism evidence="5 6">
    <name type="scientific">Syntrophus gentianae</name>
    <dbReference type="NCBI Taxonomy" id="43775"/>
    <lineage>
        <taxon>Bacteria</taxon>
        <taxon>Pseudomonadati</taxon>
        <taxon>Thermodesulfobacteriota</taxon>
        <taxon>Syntrophia</taxon>
        <taxon>Syntrophales</taxon>
        <taxon>Syntrophaceae</taxon>
        <taxon>Syntrophus</taxon>
    </lineage>
</organism>
<dbReference type="EMBL" id="FOBS01000020">
    <property type="protein sequence ID" value="SEM53148.1"/>
    <property type="molecule type" value="Genomic_DNA"/>
</dbReference>
<name>A0A1H7Z6H3_9BACT</name>
<dbReference type="Pfam" id="PF21688">
    <property type="entry name" value="FAD-depend_C"/>
    <property type="match status" value="1"/>
</dbReference>
<dbReference type="PANTHER" id="PTHR42842">
    <property type="entry name" value="FAD/NAD(P)-BINDING OXIDOREDUCTASE"/>
    <property type="match status" value="1"/>
</dbReference>
<evidence type="ECO:0008006" key="7">
    <source>
        <dbReference type="Google" id="ProtNLM"/>
    </source>
</evidence>
<proteinExistence type="predicted"/>
<evidence type="ECO:0000256" key="1">
    <source>
        <dbReference type="ARBA" id="ARBA00022630"/>
    </source>
</evidence>
<evidence type="ECO:0000256" key="2">
    <source>
        <dbReference type="ARBA" id="ARBA00023002"/>
    </source>
</evidence>
<gene>
    <name evidence="5" type="ORF">SAMN04489760_12026</name>
</gene>
<dbReference type="InterPro" id="IPR049516">
    <property type="entry name" value="FAD-depend_C"/>
</dbReference>
<dbReference type="InterPro" id="IPR003953">
    <property type="entry name" value="FAD-dep_OxRdtase_2_FAD-bd"/>
</dbReference>
<evidence type="ECO:0000313" key="6">
    <source>
        <dbReference type="Proteomes" id="UP000198744"/>
    </source>
</evidence>
<dbReference type="SUPFAM" id="SSF51905">
    <property type="entry name" value="FAD/NAD(P)-binding domain"/>
    <property type="match status" value="1"/>
</dbReference>
<evidence type="ECO:0000313" key="5">
    <source>
        <dbReference type="EMBL" id="SEM53148.1"/>
    </source>
</evidence>
<keyword evidence="2" id="KW-0560">Oxidoreductase</keyword>
<dbReference type="STRING" id="43775.SAMN04489760_12026"/>
<dbReference type="InterPro" id="IPR028348">
    <property type="entry name" value="FAD-binding_protein"/>
</dbReference>
<protein>
    <recommendedName>
        <fullName evidence="7">FAD-dependent oxidoreductase 2 FAD binding domain-containing protein</fullName>
    </recommendedName>
</protein>
<evidence type="ECO:0000259" key="4">
    <source>
        <dbReference type="Pfam" id="PF21688"/>
    </source>
</evidence>
<keyword evidence="1" id="KW-0285">Flavoprotein</keyword>